<feature type="compositionally biased region" description="Basic and acidic residues" evidence="1">
    <location>
        <begin position="21"/>
        <end position="38"/>
    </location>
</feature>
<feature type="region of interest" description="Disordered" evidence="1">
    <location>
        <begin position="1"/>
        <end position="87"/>
    </location>
</feature>
<dbReference type="RefSeq" id="WP_088661186.1">
    <property type="nucleotide sequence ID" value="NZ_UHJL01000004.1"/>
</dbReference>
<name>A0A380S983_FIBSU</name>
<dbReference type="Proteomes" id="UP000255423">
    <property type="component" value="Unassembled WGS sequence"/>
</dbReference>
<organism evidence="2 3">
    <name type="scientific">Fibrobacter succinogenes</name>
    <name type="common">Bacteroides succinogenes</name>
    <dbReference type="NCBI Taxonomy" id="833"/>
    <lineage>
        <taxon>Bacteria</taxon>
        <taxon>Pseudomonadati</taxon>
        <taxon>Fibrobacterota</taxon>
        <taxon>Fibrobacteria</taxon>
        <taxon>Fibrobacterales</taxon>
        <taxon>Fibrobacteraceae</taxon>
        <taxon>Fibrobacter</taxon>
    </lineage>
</organism>
<feature type="compositionally biased region" description="Basic residues" evidence="1">
    <location>
        <begin position="39"/>
        <end position="55"/>
    </location>
</feature>
<feature type="compositionally biased region" description="Basic and acidic residues" evidence="1">
    <location>
        <begin position="74"/>
        <end position="85"/>
    </location>
</feature>
<reference evidence="2 3" key="1">
    <citation type="submission" date="2017-08" db="EMBL/GenBank/DDBJ databases">
        <authorList>
            <person name="de Groot N.N."/>
        </authorList>
    </citation>
    <scope>NUCLEOTIDE SEQUENCE [LARGE SCALE GENOMIC DNA]</scope>
    <source>
        <strain evidence="2 3">HM2</strain>
    </source>
</reference>
<dbReference type="AlphaFoldDB" id="A0A380S983"/>
<sequence>MTDSTRKEALQITEVPPELRGLSDEEIIRNSESKEKKFIGKKHNGAKRPSKRERQRLKEQSENAKFNSLVAKYNKPENPKQREAESDAEINSILKKIAKNAAPKVEDAEVKKIIEKAAPAAAPKRVLTSVISEPPKPPSGRVLKGSFGAKPGDKPKTVIVSAADLARQRIEERAKKIREALMAKNKALHPEAAAEMPVKRPRGRPRKNPLPPPPAE</sequence>
<protein>
    <submittedName>
        <fullName evidence="2">Uncharacterized protein</fullName>
    </submittedName>
</protein>
<evidence type="ECO:0000256" key="1">
    <source>
        <dbReference type="SAM" id="MobiDB-lite"/>
    </source>
</evidence>
<feature type="region of interest" description="Disordered" evidence="1">
    <location>
        <begin position="181"/>
        <end position="216"/>
    </location>
</feature>
<evidence type="ECO:0000313" key="3">
    <source>
        <dbReference type="Proteomes" id="UP000255423"/>
    </source>
</evidence>
<dbReference type="EMBL" id="UHJL01000004">
    <property type="protein sequence ID" value="SUQ25868.1"/>
    <property type="molecule type" value="Genomic_DNA"/>
</dbReference>
<accession>A0A380S983</accession>
<evidence type="ECO:0000313" key="2">
    <source>
        <dbReference type="EMBL" id="SUQ25868.1"/>
    </source>
</evidence>
<gene>
    <name evidence="2" type="ORF">SAMN05661053_2663</name>
</gene>
<proteinExistence type="predicted"/>
<feature type="region of interest" description="Disordered" evidence="1">
    <location>
        <begin position="123"/>
        <end position="154"/>
    </location>
</feature>